<dbReference type="EMBL" id="VHIQ01000001">
    <property type="protein sequence ID" value="TPV35575.1"/>
    <property type="molecule type" value="Genomic_DNA"/>
</dbReference>
<dbReference type="InterPro" id="IPR050300">
    <property type="entry name" value="GDXG_lipolytic_enzyme"/>
</dbReference>
<evidence type="ECO:0000313" key="3">
    <source>
        <dbReference type="EMBL" id="TPV35575.1"/>
    </source>
</evidence>
<dbReference type="Pfam" id="PF20434">
    <property type="entry name" value="BD-FAE"/>
    <property type="match status" value="1"/>
</dbReference>
<dbReference type="Proteomes" id="UP000317332">
    <property type="component" value="Unassembled WGS sequence"/>
</dbReference>
<dbReference type="SUPFAM" id="SSF53474">
    <property type="entry name" value="alpha/beta-Hydrolases"/>
    <property type="match status" value="1"/>
</dbReference>
<organism evidence="3 4">
    <name type="scientific">Paucihalobacter ruber</name>
    <dbReference type="NCBI Taxonomy" id="2567861"/>
    <lineage>
        <taxon>Bacteria</taxon>
        <taxon>Pseudomonadati</taxon>
        <taxon>Bacteroidota</taxon>
        <taxon>Flavobacteriia</taxon>
        <taxon>Flavobacteriales</taxon>
        <taxon>Flavobacteriaceae</taxon>
        <taxon>Paucihalobacter</taxon>
    </lineage>
</organism>
<dbReference type="PANTHER" id="PTHR48081:SF6">
    <property type="entry name" value="PEPTIDASE S9 PROLYL OLIGOPEPTIDASE CATALYTIC DOMAIN-CONTAINING PROTEIN"/>
    <property type="match status" value="1"/>
</dbReference>
<comment type="caution">
    <text evidence="3">The sequence shown here is derived from an EMBL/GenBank/DDBJ whole genome shotgun (WGS) entry which is preliminary data.</text>
</comment>
<name>A0A506PQU3_9FLAO</name>
<reference evidence="3 4" key="1">
    <citation type="submission" date="2019-06" db="EMBL/GenBank/DDBJ databases">
        <title>Flavobacteriaceae Paucihalobacterium erythroidium CWB-1, complete genome.</title>
        <authorList>
            <person name="Wu S."/>
        </authorList>
    </citation>
    <scope>NUCLEOTIDE SEQUENCE [LARGE SCALE GENOMIC DNA]</scope>
    <source>
        <strain evidence="3 4">CWB-1</strain>
    </source>
</reference>
<protein>
    <submittedName>
        <fullName evidence="3">Alpha/beta hydrolase</fullName>
    </submittedName>
</protein>
<dbReference type="InterPro" id="IPR029058">
    <property type="entry name" value="AB_hydrolase_fold"/>
</dbReference>
<feature type="domain" description="BD-FAE-like" evidence="2">
    <location>
        <begin position="68"/>
        <end position="257"/>
    </location>
</feature>
<gene>
    <name evidence="3" type="ORF">FJ651_01300</name>
</gene>
<keyword evidence="1 3" id="KW-0378">Hydrolase</keyword>
<dbReference type="GO" id="GO:0016787">
    <property type="term" value="F:hydrolase activity"/>
    <property type="evidence" value="ECO:0007669"/>
    <property type="project" value="UniProtKB-KW"/>
</dbReference>
<dbReference type="AlphaFoldDB" id="A0A506PQU3"/>
<accession>A0A506PQU3</accession>
<evidence type="ECO:0000313" key="4">
    <source>
        <dbReference type="Proteomes" id="UP000317332"/>
    </source>
</evidence>
<dbReference type="InterPro" id="IPR049492">
    <property type="entry name" value="BD-FAE-like_dom"/>
</dbReference>
<dbReference type="OrthoDB" id="9794725at2"/>
<sequence>MGQVLKVVKFKIYVIIFIMATTSFSQSNEFEIWKNGIPNSINNRDYQEIYENEIGKISKVTNPTLTVFIPENPNGTSVIICPGGGYAYLSIDKEGYKPAQWFNSLGITAFVLKYRLPSDDIMENKSVGPLQDAQESVRLIRRNASKWNLNPDKIGIIGFSAGGHLAVTLSTQYDEKTYQAQDTTSAKPNFSMLIYPVISMTDEIVHKGSRNKLLGKNSSSELNDKYSPEKHVTTQTPPAFLVHALDDGGVSFENSMVYLAALKKHNVPAEMHIYESGGHGFGLGNKGTSQFWTEACLKWLQLSKIIN</sequence>
<evidence type="ECO:0000256" key="1">
    <source>
        <dbReference type="ARBA" id="ARBA00022801"/>
    </source>
</evidence>
<dbReference type="PANTHER" id="PTHR48081">
    <property type="entry name" value="AB HYDROLASE SUPERFAMILY PROTEIN C4A8.06C"/>
    <property type="match status" value="1"/>
</dbReference>
<keyword evidence="4" id="KW-1185">Reference proteome</keyword>
<proteinExistence type="predicted"/>
<evidence type="ECO:0000259" key="2">
    <source>
        <dbReference type="Pfam" id="PF20434"/>
    </source>
</evidence>
<dbReference type="Gene3D" id="3.40.50.1820">
    <property type="entry name" value="alpha/beta hydrolase"/>
    <property type="match status" value="1"/>
</dbReference>